<comment type="caution">
    <text evidence="1">The sequence shown here is derived from an EMBL/GenBank/DDBJ whole genome shotgun (WGS) entry which is preliminary data.</text>
</comment>
<dbReference type="Proteomes" id="UP000308121">
    <property type="component" value="Unassembled WGS sequence"/>
</dbReference>
<organism evidence="1 2">
    <name type="scientific">Cellulomonas hominis</name>
    <dbReference type="NCBI Taxonomy" id="156981"/>
    <lineage>
        <taxon>Bacteria</taxon>
        <taxon>Bacillati</taxon>
        <taxon>Actinomycetota</taxon>
        <taxon>Actinomycetes</taxon>
        <taxon>Micrococcales</taxon>
        <taxon>Cellulomonadaceae</taxon>
        <taxon>Cellulomonas</taxon>
    </lineage>
</organism>
<evidence type="ECO:0000313" key="1">
    <source>
        <dbReference type="EMBL" id="TKR27323.1"/>
    </source>
</evidence>
<evidence type="ECO:0000313" key="2">
    <source>
        <dbReference type="Proteomes" id="UP000308121"/>
    </source>
</evidence>
<name>A0A7Z8K3N5_9CELL</name>
<accession>A0A7Z8K3N5</accession>
<gene>
    <name evidence="1" type="ORF">FA014_01085</name>
</gene>
<dbReference type="RefSeq" id="WP_154727868.1">
    <property type="nucleotide sequence ID" value="NZ_SZYE01000003.1"/>
</dbReference>
<dbReference type="AlphaFoldDB" id="A0A7Z8K3N5"/>
<reference evidence="1 2" key="1">
    <citation type="submission" date="2019-05" db="EMBL/GenBank/DDBJ databases">
        <title>Genome sequence of Cellulomonas hominis strain CS1.</title>
        <authorList>
            <person name="Belmont J."/>
            <person name="Maclea K.S."/>
        </authorList>
    </citation>
    <scope>NUCLEOTIDE SEQUENCE [LARGE SCALE GENOMIC DNA]</scope>
    <source>
        <strain evidence="1 2">CS1</strain>
    </source>
</reference>
<dbReference type="OrthoDB" id="4825967at2"/>
<dbReference type="EMBL" id="SZYE01000003">
    <property type="protein sequence ID" value="TKR27323.1"/>
    <property type="molecule type" value="Genomic_DNA"/>
</dbReference>
<protein>
    <submittedName>
        <fullName evidence="1">Uncharacterized protein</fullName>
    </submittedName>
</protein>
<proteinExistence type="predicted"/>
<sequence length="121" mass="13738">MTRMHIDELVLADATGVWAVRSASETVYFVDADSSLLLRQPRPESSLGPGDGRWVPLVAVEALFRGDLGVIRVGDRHRYLYDWDPEGRDYGYWIQRLVTSIDYVEAEELAELPSFPQDDPL</sequence>